<keyword evidence="2" id="KW-1185">Reference proteome</keyword>
<evidence type="ECO:0000313" key="1">
    <source>
        <dbReference type="EMBL" id="AKS26361.1"/>
    </source>
</evidence>
<protein>
    <submittedName>
        <fullName evidence="1">Uncharacterized protein</fullName>
    </submittedName>
</protein>
<proteinExistence type="predicted"/>
<dbReference type="Proteomes" id="UP000593702">
    <property type="component" value="Segment"/>
</dbReference>
<organism evidence="1 2">
    <name type="scientific">Diachasmimorpha longicaudata entomopoxvirus</name>
    <dbReference type="NCBI Taxonomy" id="109981"/>
    <lineage>
        <taxon>Viruses</taxon>
        <taxon>Varidnaviria</taxon>
        <taxon>Bamfordvirae</taxon>
        <taxon>Nucleocytoviricota</taxon>
        <taxon>Pokkesviricetes</taxon>
        <taxon>Chitovirales</taxon>
        <taxon>Poxviridae</taxon>
        <taxon>Entomopoxvirinae</taxon>
        <taxon>Epsilonentomopoxvirus</taxon>
        <taxon>Epsilonentomopoxvirus dlongicaudata</taxon>
        <taxon>Diachasmimorpha entomopoxvirus</taxon>
    </lineage>
</organism>
<sequence length="237" mass="27602">MNQTKQDISYGVSEVSEVLNSPVPSCPLITQISLDEAVLRENSYILVLERGSLLFVIKLAPFKNIFRLLSFIEMCTPKTPVPYSSVLTKPTLLDYLNDIVEIDYQKYLLQENMPENTFLNKLEDYKYFSKKETLDVYDTFENLSVSELKTITTNNNMKTTPIFFIISRPFFNIVFNNMHENMCYDGEQDPVFILSYADKTKFMLDLHVLSSLFLDKDLEKIKKFRIQMSALRHVLPI</sequence>
<evidence type="ECO:0000313" key="2">
    <source>
        <dbReference type="Proteomes" id="UP000593702"/>
    </source>
</evidence>
<reference evidence="1 2" key="1">
    <citation type="submission" date="2015-04" db="EMBL/GenBank/DDBJ databases">
        <title>Diachasmimorpha longicaudata entomopoxvirus genome.</title>
        <authorList>
            <person name="Coffman K.A."/>
            <person name="Burke G.R."/>
        </authorList>
    </citation>
    <scope>NUCLEOTIDE SEQUENCE [LARGE SCALE GENOMIC DNA]</scope>
</reference>
<name>A0A7R5WK11_9POXV</name>
<gene>
    <name evidence="1" type="ORF">DLEV_070</name>
</gene>
<accession>A0A7R5WK11</accession>
<dbReference type="EMBL" id="KR095315">
    <property type="protein sequence ID" value="AKS26361.1"/>
    <property type="molecule type" value="Genomic_DNA"/>
</dbReference>